<dbReference type="EMBL" id="PJEX01000080">
    <property type="protein sequence ID" value="TKW55994.1"/>
    <property type="molecule type" value="Genomic_DNA"/>
</dbReference>
<feature type="compositionally biased region" description="Polar residues" evidence="1">
    <location>
        <begin position="107"/>
        <end position="120"/>
    </location>
</feature>
<evidence type="ECO:0000313" key="3">
    <source>
        <dbReference type="EMBL" id="TKW55994.1"/>
    </source>
</evidence>
<accession>A0A4U6XJT0</accession>
<evidence type="ECO:0000256" key="2">
    <source>
        <dbReference type="SAM" id="Phobius"/>
    </source>
</evidence>
<keyword evidence="2" id="KW-0472">Membrane</keyword>
<sequence length="216" mass="23564">MTKDTILPIHAAAPSEPAPRRSSGRTILISVVTCVLILSLFNYGSLVSTINKGLVGCKGEYHDLKYSDPMPNLSQDASETTATAFRQSEVDSDTSTQDSLFLARRNGGSSQESTAVSTDGRSGYNRREETDGRSGYNSVTDGRSGYNRREEEDGRSGYNSDTDGRSGYNRREETDGRSGYNSVTDGRSGYNRREETDGRSGYNSATDGRSGYNRII</sequence>
<keyword evidence="4" id="KW-1185">Reference proteome</keyword>
<evidence type="ECO:0000313" key="4">
    <source>
        <dbReference type="Proteomes" id="UP000310108"/>
    </source>
</evidence>
<feature type="transmembrane region" description="Helical" evidence="2">
    <location>
        <begin position="27"/>
        <end position="46"/>
    </location>
</feature>
<dbReference type="AlphaFoldDB" id="A0A4U6XJT0"/>
<dbReference type="Proteomes" id="UP000310108">
    <property type="component" value="Unassembled WGS sequence"/>
</dbReference>
<organism evidence="3 4">
    <name type="scientific">Colletotrichum tanaceti</name>
    <dbReference type="NCBI Taxonomy" id="1306861"/>
    <lineage>
        <taxon>Eukaryota</taxon>
        <taxon>Fungi</taxon>
        <taxon>Dikarya</taxon>
        <taxon>Ascomycota</taxon>
        <taxon>Pezizomycotina</taxon>
        <taxon>Sordariomycetes</taxon>
        <taxon>Hypocreomycetidae</taxon>
        <taxon>Glomerellales</taxon>
        <taxon>Glomerellaceae</taxon>
        <taxon>Colletotrichum</taxon>
        <taxon>Colletotrichum destructivum species complex</taxon>
    </lineage>
</organism>
<keyword evidence="2" id="KW-1133">Transmembrane helix</keyword>
<reference evidence="3 4" key="1">
    <citation type="journal article" date="2019" name="PLoS ONE">
        <title>Comparative genome analysis indicates high evolutionary potential of pathogenicity genes in Colletotrichum tanaceti.</title>
        <authorList>
            <person name="Lelwala R.V."/>
            <person name="Korhonen P.K."/>
            <person name="Young N.D."/>
            <person name="Scott J.B."/>
            <person name="Ades P.A."/>
            <person name="Gasser R.B."/>
            <person name="Taylor P.W.J."/>
        </authorList>
    </citation>
    <scope>NUCLEOTIDE SEQUENCE [LARGE SCALE GENOMIC DNA]</scope>
    <source>
        <strain evidence="3">BRIP57314</strain>
    </source>
</reference>
<name>A0A4U6XJT0_9PEZI</name>
<gene>
    <name evidence="3" type="ORF">CTA1_11363</name>
</gene>
<keyword evidence="2" id="KW-0812">Transmembrane</keyword>
<comment type="caution">
    <text evidence="3">The sequence shown here is derived from an EMBL/GenBank/DDBJ whole genome shotgun (WGS) entry which is preliminary data.</text>
</comment>
<proteinExistence type="predicted"/>
<feature type="region of interest" description="Disordered" evidence="1">
    <location>
        <begin position="70"/>
        <end position="216"/>
    </location>
</feature>
<feature type="compositionally biased region" description="Polar residues" evidence="1">
    <location>
        <begin position="72"/>
        <end position="86"/>
    </location>
</feature>
<protein>
    <submittedName>
        <fullName evidence="3">Uncharacterized protein</fullName>
    </submittedName>
</protein>
<dbReference type="STRING" id="1306861.A0A4U6XJT0"/>
<evidence type="ECO:0000256" key="1">
    <source>
        <dbReference type="SAM" id="MobiDB-lite"/>
    </source>
</evidence>